<gene>
    <name evidence="2" type="ORF">GCM10008014_54300</name>
</gene>
<dbReference type="Pfam" id="PF08937">
    <property type="entry name" value="ThsB_TIR"/>
    <property type="match status" value="1"/>
</dbReference>
<name>A0ABQ1ZNY4_9BACL</name>
<dbReference type="EMBL" id="BMFU01000016">
    <property type="protein sequence ID" value="GGH70157.1"/>
    <property type="molecule type" value="Genomic_DNA"/>
</dbReference>
<evidence type="ECO:0000313" key="2">
    <source>
        <dbReference type="EMBL" id="GGH70157.1"/>
    </source>
</evidence>
<keyword evidence="3" id="KW-1185">Reference proteome</keyword>
<evidence type="ECO:0000313" key="3">
    <source>
        <dbReference type="Proteomes" id="UP000652153"/>
    </source>
</evidence>
<proteinExistence type="predicted"/>
<evidence type="ECO:0000259" key="1">
    <source>
        <dbReference type="Pfam" id="PF08937"/>
    </source>
</evidence>
<dbReference type="InterPro" id="IPR015032">
    <property type="entry name" value="ThsB__TIR-like_domain"/>
</dbReference>
<reference evidence="3" key="1">
    <citation type="journal article" date="2019" name="Int. J. Syst. Evol. Microbiol.">
        <title>The Global Catalogue of Microorganisms (GCM) 10K type strain sequencing project: providing services to taxonomists for standard genome sequencing and annotation.</title>
        <authorList>
            <consortium name="The Broad Institute Genomics Platform"/>
            <consortium name="The Broad Institute Genome Sequencing Center for Infectious Disease"/>
            <person name="Wu L."/>
            <person name="Ma J."/>
        </authorList>
    </citation>
    <scope>NUCLEOTIDE SEQUENCE [LARGE SCALE GENOMIC DNA]</scope>
    <source>
        <strain evidence="3">CGMCC 1.12770</strain>
    </source>
</reference>
<organism evidence="2 3">
    <name type="scientific">Paenibacillus silvae</name>
    <dbReference type="NCBI Taxonomy" id="1325358"/>
    <lineage>
        <taxon>Bacteria</taxon>
        <taxon>Bacillati</taxon>
        <taxon>Bacillota</taxon>
        <taxon>Bacilli</taxon>
        <taxon>Bacillales</taxon>
        <taxon>Paenibacillaceae</taxon>
        <taxon>Paenibacillus</taxon>
    </lineage>
</organism>
<comment type="caution">
    <text evidence="2">The sequence shown here is derived from an EMBL/GenBank/DDBJ whole genome shotgun (WGS) entry which is preliminary data.</text>
</comment>
<accession>A0ABQ1ZNY4</accession>
<dbReference type="SUPFAM" id="SSF52200">
    <property type="entry name" value="Toll/Interleukin receptor TIR domain"/>
    <property type="match status" value="1"/>
</dbReference>
<dbReference type="Gene3D" id="3.40.50.10140">
    <property type="entry name" value="Toll/interleukin-1 receptor homology (TIR) domain"/>
    <property type="match status" value="1"/>
</dbReference>
<dbReference type="RefSeq" id="WP_188594644.1">
    <property type="nucleotide sequence ID" value="NZ_BMFU01000016.1"/>
</dbReference>
<dbReference type="Proteomes" id="UP000652153">
    <property type="component" value="Unassembled WGS sequence"/>
</dbReference>
<sequence length="210" mass="24503">MARKTFVSYKYSEAKGTRDRIIKALGDDARFYQGETSASPDLTDRKTDTIKNHLKKMIFDTSVTIVVISPNIKLSKWIDWELEYSLKNTTREDRTSGSNGIVGVIQEVNGSTNWIEKYITTSDGCRYRYLDKDLMYEIINNNRFNRKDPEFTCPQCETVNSLEGSYIALINEKDFLSEPEKYIENAYEKSKRINEFNITKTVKKDLFSFW</sequence>
<dbReference type="InterPro" id="IPR035897">
    <property type="entry name" value="Toll_tir_struct_dom_sf"/>
</dbReference>
<protein>
    <recommendedName>
        <fullName evidence="1">Thoeris protein ThsB TIR-like domain-containing protein</fullName>
    </recommendedName>
</protein>
<feature type="domain" description="Thoeris protein ThsB TIR-like" evidence="1">
    <location>
        <begin position="6"/>
        <end position="92"/>
    </location>
</feature>